<comment type="caution">
    <text evidence="1">The sequence shown here is derived from an EMBL/GenBank/DDBJ whole genome shotgun (WGS) entry which is preliminary data.</text>
</comment>
<gene>
    <name evidence="1" type="ORF">VSR73_33560</name>
</gene>
<accession>A0ABU9S0W1</accession>
<dbReference type="EMBL" id="JAYMRV010000013">
    <property type="protein sequence ID" value="MEM5425967.1"/>
    <property type="molecule type" value="Genomic_DNA"/>
</dbReference>
<evidence type="ECO:0000313" key="1">
    <source>
        <dbReference type="EMBL" id="MEM5425967.1"/>
    </source>
</evidence>
<sequence length="83" mass="9789">MDDETELQALILADRHIHEAVWRIRKQRALLTIIHSDEQRKVGAVLLAALYDGLRVEIGHRRLIRHTWFTRHPPGQNSQQYET</sequence>
<evidence type="ECO:0000313" key="2">
    <source>
        <dbReference type="Proteomes" id="UP001489897"/>
    </source>
</evidence>
<organism evidence="1 2">
    <name type="scientific">Paraburkholderia ferrariae</name>
    <dbReference type="NCBI Taxonomy" id="386056"/>
    <lineage>
        <taxon>Bacteria</taxon>
        <taxon>Pseudomonadati</taxon>
        <taxon>Pseudomonadota</taxon>
        <taxon>Betaproteobacteria</taxon>
        <taxon>Burkholderiales</taxon>
        <taxon>Burkholderiaceae</taxon>
        <taxon>Paraburkholderia</taxon>
    </lineage>
</organism>
<dbReference type="Proteomes" id="UP001489897">
    <property type="component" value="Unassembled WGS sequence"/>
</dbReference>
<proteinExistence type="predicted"/>
<name>A0ABU9S0W1_9BURK</name>
<reference evidence="1 2" key="1">
    <citation type="submission" date="2024-01" db="EMBL/GenBank/DDBJ databases">
        <title>The diversity of rhizobia nodulating Mimosa spp. in eleven states of Brazil covering several biomes is determined by host plant, location, and edaphic factors.</title>
        <authorList>
            <person name="Rouws L."/>
            <person name="Barauna A."/>
            <person name="Beukes C."/>
            <person name="De Faria S.M."/>
            <person name="Gross E."/>
            <person name="Dos Reis Junior F.B."/>
            <person name="Simon M."/>
            <person name="Maluk M."/>
            <person name="Odee D.W."/>
            <person name="Kenicer G."/>
            <person name="Young J.P.W."/>
            <person name="Reis V.M."/>
            <person name="Zilli J."/>
            <person name="James E.K."/>
        </authorList>
    </citation>
    <scope>NUCLEOTIDE SEQUENCE [LARGE SCALE GENOMIC DNA]</scope>
    <source>
        <strain evidence="1 2">JPY167</strain>
    </source>
</reference>
<protein>
    <recommendedName>
        <fullName evidence="3">N-acetyltransferase domain-containing protein</fullName>
    </recommendedName>
</protein>
<keyword evidence="2" id="KW-1185">Reference proteome</keyword>
<evidence type="ECO:0008006" key="3">
    <source>
        <dbReference type="Google" id="ProtNLM"/>
    </source>
</evidence>
<dbReference type="RefSeq" id="WP_069263092.1">
    <property type="nucleotide sequence ID" value="NZ_JAYMRV010000013.1"/>
</dbReference>